<accession>A0A6J8DWX5</accession>
<dbReference type="EMBL" id="CACVKT020007992">
    <property type="protein sequence ID" value="CAC5412237.1"/>
    <property type="molecule type" value="Genomic_DNA"/>
</dbReference>
<name>A0A6J8DWX5_MYTCO</name>
<proteinExistence type="predicted"/>
<dbReference type="AlphaFoldDB" id="A0A6J8DWX5"/>
<organism evidence="1 2">
    <name type="scientific">Mytilus coruscus</name>
    <name type="common">Sea mussel</name>
    <dbReference type="NCBI Taxonomy" id="42192"/>
    <lineage>
        <taxon>Eukaryota</taxon>
        <taxon>Metazoa</taxon>
        <taxon>Spiralia</taxon>
        <taxon>Lophotrochozoa</taxon>
        <taxon>Mollusca</taxon>
        <taxon>Bivalvia</taxon>
        <taxon>Autobranchia</taxon>
        <taxon>Pteriomorphia</taxon>
        <taxon>Mytilida</taxon>
        <taxon>Mytiloidea</taxon>
        <taxon>Mytilidae</taxon>
        <taxon>Mytilinae</taxon>
        <taxon>Mytilus</taxon>
    </lineage>
</organism>
<evidence type="ECO:0000313" key="2">
    <source>
        <dbReference type="Proteomes" id="UP000507470"/>
    </source>
</evidence>
<gene>
    <name evidence="1" type="ORF">MCOR_45239</name>
</gene>
<dbReference type="OrthoDB" id="6067610at2759"/>
<keyword evidence="2" id="KW-1185">Reference proteome</keyword>
<dbReference type="Proteomes" id="UP000507470">
    <property type="component" value="Unassembled WGS sequence"/>
</dbReference>
<protein>
    <submittedName>
        <fullName evidence="1">Uncharacterized protein</fullName>
    </submittedName>
</protein>
<sequence>MVRSLVTNLESFQEEVLVVLDDMKDLVGQIDDVSTKLDKTFGERLWKDQNAIQKSRSLTKINHDETHHYVNVDLIPKIKHIEEKINSKMCSKQMSCADQCIKLNGITISAEKETNMKPNRPKSFIKDLPAMNQVKLEDNALHGMKQDQVLDSLESPMLDLSNLNMNQTDNRPKWGRSISLPINVKSRSVSPLRFPDISVNDSYIKDRIHSDILTPTAVCYAELKKPNVTTRSISSSISEDVFHDLNTSTLNTGTTVKSNNSSSIISSNISIDGDLYERRLDDELENILEASDDSLMIESSDVSMETTSNSHTDTYSDNGLYDMNTWTSFTLSHLTESTRSSESFVSDTPSDIMNDNVWPPNVGNIFSNSMLVRKLSKHLDNDEIYSLNQDTKK</sequence>
<evidence type="ECO:0000313" key="1">
    <source>
        <dbReference type="EMBL" id="CAC5412237.1"/>
    </source>
</evidence>
<reference evidence="1 2" key="1">
    <citation type="submission" date="2020-06" db="EMBL/GenBank/DDBJ databases">
        <authorList>
            <person name="Li R."/>
            <person name="Bekaert M."/>
        </authorList>
    </citation>
    <scope>NUCLEOTIDE SEQUENCE [LARGE SCALE GENOMIC DNA]</scope>
    <source>
        <strain evidence="2">wild</strain>
    </source>
</reference>